<keyword evidence="3 4" id="KW-0663">Pyridoxal phosphate</keyword>
<protein>
    <recommendedName>
        <fullName evidence="4">Probable serine hydroxymethyltransferase</fullName>
        <shortName evidence="4">SHMT</shortName>
        <shortName evidence="4">Serine methylase</shortName>
        <ecNumber evidence="4">2.1.2.1</ecNumber>
    </recommendedName>
</protein>
<dbReference type="InterPro" id="IPR039429">
    <property type="entry name" value="SHMT-like_dom"/>
</dbReference>
<comment type="caution">
    <text evidence="4">Lacks conserved residue(s) required for the propagation of feature annotation.</text>
</comment>
<dbReference type="SUPFAM" id="SSF53383">
    <property type="entry name" value="PLP-dependent transferases"/>
    <property type="match status" value="1"/>
</dbReference>
<keyword evidence="4" id="KW-0554">One-carbon metabolism</keyword>
<dbReference type="EMBL" id="JBHTEY010000004">
    <property type="protein sequence ID" value="MFC7615092.1"/>
    <property type="molecule type" value="Genomic_DNA"/>
</dbReference>
<dbReference type="InterPro" id="IPR015422">
    <property type="entry name" value="PyrdxlP-dep_Trfase_small"/>
</dbReference>
<sequence>MVSPEHNAGDGGHLGRYLGNGVGALRREDPDLYRLLELEHERQRETLSLVASCGGTDPSVLAVTGASIVNVTAEGYPGNRYHAGCRYVDEVELLAIERAKQVFGAQYVNVQPHCASFANHTVMQSVLDPGDTILGMALDQGGHLTHGSPVNLSGKLFTVHAYGLDDDGLIDYGRMAELAAEHQPKMIVCGTTSYPRAIDFDRIRAIADTVGAYVLADVTHIAGLIAAGLHASPIDAAHFTTTCTFKQLYGPRGGLIMMGRDADAPSADGKRTLSQRIQSAVFPMMQGSPEVHTIAAKARAMGRLLDPAFRELAERILANATAMAKALTTRGYDVIGGGTDNHIVLFRTPERLNGLIAERALEACDILVNKNKIPGDTRSAVVASGVRLGTNTAALRGLGPSEMDTCADLLDTVLHAVEPGERGAFHLDDAVRAQVAAEVHRLCRDFPLPYDPAPSADLVGAGTEH</sequence>
<dbReference type="PIRSF" id="PIRSF000412">
    <property type="entry name" value="SHMT"/>
    <property type="match status" value="1"/>
</dbReference>
<dbReference type="InterPro" id="IPR015421">
    <property type="entry name" value="PyrdxlP-dep_Trfase_major"/>
</dbReference>
<feature type="binding site" evidence="4">
    <location>
        <position position="138"/>
    </location>
    <ligand>
        <name>(6S)-5,6,7,8-tetrahydrofolate</name>
        <dbReference type="ChEBI" id="CHEBI:57453"/>
    </ligand>
</feature>
<comment type="subunit">
    <text evidence="4">Homodimer.</text>
</comment>
<dbReference type="CDD" id="cd00378">
    <property type="entry name" value="SHMT"/>
    <property type="match status" value="1"/>
</dbReference>
<evidence type="ECO:0000256" key="4">
    <source>
        <dbReference type="HAMAP-Rule" id="MF_00051"/>
    </source>
</evidence>
<name>A0ABW2TQ84_9PSEU</name>
<dbReference type="PANTHER" id="PTHR11680:SF35">
    <property type="entry name" value="SERINE HYDROXYMETHYLTRANSFERASE 1"/>
    <property type="match status" value="1"/>
</dbReference>
<dbReference type="HAMAP" id="MF_00051">
    <property type="entry name" value="SHMT"/>
    <property type="match status" value="1"/>
</dbReference>
<feature type="modified residue" description="N6-(pyridoxal phosphate)lysine" evidence="4">
    <location>
        <position position="246"/>
    </location>
</feature>
<dbReference type="GO" id="GO:0004372">
    <property type="term" value="F:glycine hydroxymethyltransferase activity"/>
    <property type="evidence" value="ECO:0007669"/>
    <property type="project" value="UniProtKB-EC"/>
</dbReference>
<feature type="domain" description="Serine hydroxymethyltransferase-like" evidence="5">
    <location>
        <begin position="26"/>
        <end position="408"/>
    </location>
</feature>
<dbReference type="Proteomes" id="UP001596512">
    <property type="component" value="Unassembled WGS sequence"/>
</dbReference>
<keyword evidence="7" id="KW-1185">Reference proteome</keyword>
<dbReference type="Gene3D" id="3.40.640.10">
    <property type="entry name" value="Type I PLP-dependent aspartate aminotransferase-like (Major domain)"/>
    <property type="match status" value="1"/>
</dbReference>
<dbReference type="InterPro" id="IPR049943">
    <property type="entry name" value="Ser_HO-MeTrfase-like"/>
</dbReference>
<gene>
    <name evidence="4 6" type="primary">glyA</name>
    <name evidence="6" type="ORF">ACFQV2_17805</name>
</gene>
<comment type="catalytic activity">
    <reaction evidence="4">
        <text>(6R)-5,10-methylene-5,6,7,8-tetrahydrofolate + glycine + H2O = (6S)-5,6,7,8-tetrahydrofolate + L-serine</text>
        <dbReference type="Rhea" id="RHEA:15481"/>
        <dbReference type="ChEBI" id="CHEBI:15377"/>
        <dbReference type="ChEBI" id="CHEBI:15636"/>
        <dbReference type="ChEBI" id="CHEBI:33384"/>
        <dbReference type="ChEBI" id="CHEBI:57305"/>
        <dbReference type="ChEBI" id="CHEBI:57453"/>
        <dbReference type="EC" id="2.1.2.1"/>
    </reaction>
</comment>
<comment type="cofactor">
    <cofactor evidence="1 4">
        <name>pyridoxal 5'-phosphate</name>
        <dbReference type="ChEBI" id="CHEBI:597326"/>
    </cofactor>
</comment>
<evidence type="ECO:0000256" key="2">
    <source>
        <dbReference type="ARBA" id="ARBA00006376"/>
    </source>
</evidence>
<evidence type="ECO:0000256" key="3">
    <source>
        <dbReference type="ARBA" id="ARBA00022898"/>
    </source>
</evidence>
<evidence type="ECO:0000259" key="5">
    <source>
        <dbReference type="Pfam" id="PF00464"/>
    </source>
</evidence>
<accession>A0ABW2TQ84</accession>
<reference evidence="7" key="1">
    <citation type="journal article" date="2019" name="Int. J. Syst. Evol. Microbiol.">
        <title>The Global Catalogue of Microorganisms (GCM) 10K type strain sequencing project: providing services to taxonomists for standard genome sequencing and annotation.</title>
        <authorList>
            <consortium name="The Broad Institute Genomics Platform"/>
            <consortium name="The Broad Institute Genome Sequencing Center for Infectious Disease"/>
            <person name="Wu L."/>
            <person name="Ma J."/>
        </authorList>
    </citation>
    <scope>NUCLEOTIDE SEQUENCE [LARGE SCALE GENOMIC DNA]</scope>
    <source>
        <strain evidence="7">JCM 17695</strain>
    </source>
</reference>
<feature type="binding site" evidence="4">
    <location>
        <begin position="142"/>
        <end position="144"/>
    </location>
    <ligand>
        <name>(6S)-5,6,7,8-tetrahydrofolate</name>
        <dbReference type="ChEBI" id="CHEBI:57453"/>
    </ligand>
</feature>
<dbReference type="NCBIfam" id="NF000586">
    <property type="entry name" value="PRK00011.1"/>
    <property type="match status" value="1"/>
</dbReference>
<comment type="similarity">
    <text evidence="2 4">Belongs to the SHMT family.</text>
</comment>
<dbReference type="PANTHER" id="PTHR11680">
    <property type="entry name" value="SERINE HYDROXYMETHYLTRANSFERASE"/>
    <property type="match status" value="1"/>
</dbReference>
<evidence type="ECO:0000256" key="1">
    <source>
        <dbReference type="ARBA" id="ARBA00001933"/>
    </source>
</evidence>
<dbReference type="Pfam" id="PF00464">
    <property type="entry name" value="SHMT"/>
    <property type="match status" value="1"/>
</dbReference>
<comment type="subcellular location">
    <subcellularLocation>
        <location evidence="4">Cytoplasm</location>
    </subcellularLocation>
</comment>
<evidence type="ECO:0000313" key="7">
    <source>
        <dbReference type="Proteomes" id="UP001596512"/>
    </source>
</evidence>
<comment type="pathway">
    <text evidence="4">One-carbon metabolism; tetrahydrofolate interconversion.</text>
</comment>
<proteinExistence type="inferred from homology"/>
<dbReference type="Gene3D" id="3.90.1150.10">
    <property type="entry name" value="Aspartate Aminotransferase, domain 1"/>
    <property type="match status" value="1"/>
</dbReference>
<dbReference type="EC" id="2.1.2.1" evidence="4"/>
<dbReference type="InterPro" id="IPR001085">
    <property type="entry name" value="Ser_HO-MeTrfase"/>
</dbReference>
<evidence type="ECO:0000313" key="6">
    <source>
        <dbReference type="EMBL" id="MFC7615092.1"/>
    </source>
</evidence>
<comment type="caution">
    <text evidence="6">The sequence shown here is derived from an EMBL/GenBank/DDBJ whole genome shotgun (WGS) entry which is preliminary data.</text>
</comment>
<dbReference type="InterPro" id="IPR015424">
    <property type="entry name" value="PyrdxlP-dep_Trfase"/>
</dbReference>
<keyword evidence="4 6" id="KW-0808">Transferase</keyword>
<organism evidence="6 7">
    <name type="scientific">Actinokineospora soli</name>
    <dbReference type="NCBI Taxonomy" id="1048753"/>
    <lineage>
        <taxon>Bacteria</taxon>
        <taxon>Bacillati</taxon>
        <taxon>Actinomycetota</taxon>
        <taxon>Actinomycetes</taxon>
        <taxon>Pseudonocardiales</taxon>
        <taxon>Pseudonocardiaceae</taxon>
        <taxon>Actinokineospora</taxon>
    </lineage>
</organism>
<comment type="function">
    <text evidence="4">Catalyzes the reversible interconversion of serine and glycine with tetrahydrofolate (THF) serving as the one-carbon carrier. This reaction serves as the major source of one-carbon groups required for the biosynthesis of purines, thymidylate, methionine, and other important biomolecules.</text>
</comment>
<keyword evidence="4" id="KW-0963">Cytoplasm</keyword>